<dbReference type="Proteomes" id="UP000076555">
    <property type="component" value="Unassembled WGS sequence"/>
</dbReference>
<protein>
    <recommendedName>
        <fullName evidence="1">Putative restriction endonuclease domain-containing protein</fullName>
    </recommendedName>
</protein>
<dbReference type="Pfam" id="PF05685">
    <property type="entry name" value="Uma2"/>
    <property type="match status" value="1"/>
</dbReference>
<dbReference type="PANTHER" id="PTHR34107">
    <property type="entry name" value="SLL0198 PROTEIN-RELATED"/>
    <property type="match status" value="1"/>
</dbReference>
<dbReference type="SUPFAM" id="SSF52980">
    <property type="entry name" value="Restriction endonuclease-like"/>
    <property type="match status" value="1"/>
</dbReference>
<dbReference type="RefSeq" id="WP_063872821.1">
    <property type="nucleotide sequence ID" value="NZ_CAWMRI010000132.1"/>
</dbReference>
<dbReference type="InterPro" id="IPR012296">
    <property type="entry name" value="Nuclease_put_TT1808"/>
</dbReference>
<evidence type="ECO:0000259" key="1">
    <source>
        <dbReference type="Pfam" id="PF05685"/>
    </source>
</evidence>
<dbReference type="AlphaFoldDB" id="A0A166JJS0"/>
<evidence type="ECO:0000313" key="2">
    <source>
        <dbReference type="EMBL" id="KZL49798.1"/>
    </source>
</evidence>
<accession>A0A166JJS0</accession>
<organism evidence="2 3">
    <name type="scientific">Nodularia spumigena CENA596</name>
    <dbReference type="NCBI Taxonomy" id="1819295"/>
    <lineage>
        <taxon>Bacteria</taxon>
        <taxon>Bacillati</taxon>
        <taxon>Cyanobacteriota</taxon>
        <taxon>Cyanophyceae</taxon>
        <taxon>Nostocales</taxon>
        <taxon>Nodulariaceae</taxon>
        <taxon>Nodularia</taxon>
    </lineage>
</organism>
<dbReference type="InterPro" id="IPR008538">
    <property type="entry name" value="Uma2"/>
</dbReference>
<dbReference type="PANTHER" id="PTHR34107:SF5">
    <property type="entry name" value="SLL1355 PROTEIN"/>
    <property type="match status" value="1"/>
</dbReference>
<name>A0A166JJS0_NODSP</name>
<feature type="domain" description="Putative restriction endonuclease" evidence="1">
    <location>
        <begin position="14"/>
        <end position="179"/>
    </location>
</feature>
<sequence>MALSTQVNSQLSLTEFLQLPETKPASEYINGSIYQKPMPQGKHSRIQTCLSTNINQVGEPQQKALALTELRCTFGGRSLVPDIAVFEWSRIPTDADGEIANRFESYPDWTIEILSPDQSPNHVINKIIFCINQGTKLGWFIDPNDKSVMVFQQSQLPEVKYNNDILPVLDVLKDWQLQVKDIFSWLKVR</sequence>
<gene>
    <name evidence="2" type="ORF">A2T98_11100</name>
</gene>
<dbReference type="EMBL" id="LWAJ01000132">
    <property type="protein sequence ID" value="KZL49798.1"/>
    <property type="molecule type" value="Genomic_DNA"/>
</dbReference>
<dbReference type="OrthoDB" id="517930at2"/>
<comment type="caution">
    <text evidence="2">The sequence shown here is derived from an EMBL/GenBank/DDBJ whole genome shotgun (WGS) entry which is preliminary data.</text>
</comment>
<dbReference type="Gene3D" id="3.90.1570.10">
    <property type="entry name" value="tt1808, chain A"/>
    <property type="match status" value="1"/>
</dbReference>
<proteinExistence type="predicted"/>
<dbReference type="InterPro" id="IPR011335">
    <property type="entry name" value="Restrct_endonuc-II-like"/>
</dbReference>
<dbReference type="CDD" id="cd06260">
    <property type="entry name" value="DUF820-like"/>
    <property type="match status" value="1"/>
</dbReference>
<reference evidence="2 3" key="1">
    <citation type="submission" date="2016-04" db="EMBL/GenBank/DDBJ databases">
        <title>Draft Genome Assembly of the Bloom-forming Cyanobacterium Nodularia spumigena Strain CENA596 in Shrimp Production Ponds.</title>
        <authorList>
            <person name="Popin R.V."/>
            <person name="Rigonato J."/>
            <person name="Abreu V.A."/>
            <person name="Andreote A.P."/>
            <person name="Silveira S.B."/>
            <person name="Odebrecht C."/>
            <person name="Fiore M.F."/>
        </authorList>
    </citation>
    <scope>NUCLEOTIDE SEQUENCE [LARGE SCALE GENOMIC DNA]</scope>
    <source>
        <strain evidence="2 3">CENA596</strain>
    </source>
</reference>
<evidence type="ECO:0000313" key="3">
    <source>
        <dbReference type="Proteomes" id="UP000076555"/>
    </source>
</evidence>